<name>A0AAD5X936_9FUNG</name>
<dbReference type="GO" id="GO:0046872">
    <property type="term" value="F:metal ion binding"/>
    <property type="evidence" value="ECO:0007669"/>
    <property type="project" value="UniProtKB-KW"/>
</dbReference>
<evidence type="ECO:0000313" key="8">
    <source>
        <dbReference type="Proteomes" id="UP001212841"/>
    </source>
</evidence>
<dbReference type="Pfam" id="PF02668">
    <property type="entry name" value="TauD"/>
    <property type="match status" value="1"/>
</dbReference>
<keyword evidence="2" id="KW-0479">Metal-binding</keyword>
<dbReference type="PANTHER" id="PTHR30468:SF10">
    <property type="entry name" value="TAUD_TFDA-LIKE DOMAIN-CONTAINING PROTEIN"/>
    <property type="match status" value="1"/>
</dbReference>
<dbReference type="PANTHER" id="PTHR30468">
    <property type="entry name" value="ALPHA-KETOGLUTARATE-DEPENDENT SULFONATE DIOXYGENASE"/>
    <property type="match status" value="1"/>
</dbReference>
<keyword evidence="3" id="KW-0223">Dioxygenase</keyword>
<dbReference type="InterPro" id="IPR051323">
    <property type="entry name" value="AtsK-like"/>
</dbReference>
<dbReference type="InterPro" id="IPR042098">
    <property type="entry name" value="TauD-like_sf"/>
</dbReference>
<dbReference type="GO" id="GO:0016706">
    <property type="term" value="F:2-oxoglutarate-dependent dioxygenase activity"/>
    <property type="evidence" value="ECO:0007669"/>
    <property type="project" value="TreeGrafter"/>
</dbReference>
<comment type="caution">
    <text evidence="7">The sequence shown here is derived from an EMBL/GenBank/DDBJ whole genome shotgun (WGS) entry which is preliminary data.</text>
</comment>
<dbReference type="Proteomes" id="UP001212841">
    <property type="component" value="Unassembled WGS sequence"/>
</dbReference>
<accession>A0AAD5X936</accession>
<evidence type="ECO:0000256" key="2">
    <source>
        <dbReference type="ARBA" id="ARBA00022723"/>
    </source>
</evidence>
<keyword evidence="5" id="KW-0408">Iron</keyword>
<organism evidence="7 8">
    <name type="scientific">Rhizophlyctis rosea</name>
    <dbReference type="NCBI Taxonomy" id="64517"/>
    <lineage>
        <taxon>Eukaryota</taxon>
        <taxon>Fungi</taxon>
        <taxon>Fungi incertae sedis</taxon>
        <taxon>Chytridiomycota</taxon>
        <taxon>Chytridiomycota incertae sedis</taxon>
        <taxon>Chytridiomycetes</taxon>
        <taxon>Rhizophlyctidales</taxon>
        <taxon>Rhizophlyctidaceae</taxon>
        <taxon>Rhizophlyctis</taxon>
    </lineage>
</organism>
<proteinExistence type="inferred from homology"/>
<evidence type="ECO:0000256" key="4">
    <source>
        <dbReference type="ARBA" id="ARBA00023002"/>
    </source>
</evidence>
<reference evidence="7" key="1">
    <citation type="submission" date="2020-05" db="EMBL/GenBank/DDBJ databases">
        <title>Phylogenomic resolution of chytrid fungi.</title>
        <authorList>
            <person name="Stajich J.E."/>
            <person name="Amses K."/>
            <person name="Simmons R."/>
            <person name="Seto K."/>
            <person name="Myers J."/>
            <person name="Bonds A."/>
            <person name="Quandt C.A."/>
            <person name="Barry K."/>
            <person name="Liu P."/>
            <person name="Grigoriev I."/>
            <person name="Longcore J.E."/>
            <person name="James T.Y."/>
        </authorList>
    </citation>
    <scope>NUCLEOTIDE SEQUENCE</scope>
    <source>
        <strain evidence="7">JEL0318</strain>
    </source>
</reference>
<gene>
    <name evidence="7" type="ORF">HK097_003049</name>
</gene>
<dbReference type="GO" id="GO:0005737">
    <property type="term" value="C:cytoplasm"/>
    <property type="evidence" value="ECO:0007669"/>
    <property type="project" value="TreeGrafter"/>
</dbReference>
<comment type="similarity">
    <text evidence="1">Belongs to the TfdA dioxygenase family.</text>
</comment>
<feature type="domain" description="TauD/TfdA-like" evidence="6">
    <location>
        <begin position="50"/>
        <end position="344"/>
    </location>
</feature>
<sequence length="381" mass="42103">MPPHVTAESIAEPVANLAENLKANLSVGSAPSLSSKPLKASGALDKFEHFDSTPVIGREYPTLQIKDILDNDELIRDLAITIAERGVVFFRKQDLTLKQQKLLGLKLGQLTGRPAESGLHIHPIANADRVDGVKVDELGNAVKDHEISVISSLAGKTYYKKSRFTRGDKFASTGWHSDITFEKVPADFSILQIKELPPTGGDTLWASGYEAYDRISPAYRDLLEKLTGTYAQPGFNEVAKANGLELYSAPRGHPDNVGEELSAVHPLIRTNPITGWKALFAVGHHFSHVNDVTEAEGSWLKSYFNNLVAHNHDLQVRFKWNKDDVAIWDNRVTYHIATPDYDADIHYRFGNRVVAIGEKPYVDSASITRREALEKAAQASA</sequence>
<evidence type="ECO:0000259" key="6">
    <source>
        <dbReference type="Pfam" id="PF02668"/>
    </source>
</evidence>
<keyword evidence="8" id="KW-1185">Reference proteome</keyword>
<dbReference type="AlphaFoldDB" id="A0AAD5X936"/>
<dbReference type="InterPro" id="IPR003819">
    <property type="entry name" value="TauD/TfdA-like"/>
</dbReference>
<keyword evidence="4" id="KW-0560">Oxidoreductase</keyword>
<dbReference type="Gene3D" id="3.60.130.10">
    <property type="entry name" value="Clavaminate synthase-like"/>
    <property type="match status" value="1"/>
</dbReference>
<protein>
    <recommendedName>
        <fullName evidence="6">TauD/TfdA-like domain-containing protein</fullName>
    </recommendedName>
</protein>
<evidence type="ECO:0000313" key="7">
    <source>
        <dbReference type="EMBL" id="KAJ3056889.1"/>
    </source>
</evidence>
<evidence type="ECO:0000256" key="1">
    <source>
        <dbReference type="ARBA" id="ARBA00005896"/>
    </source>
</evidence>
<evidence type="ECO:0000256" key="5">
    <source>
        <dbReference type="ARBA" id="ARBA00023004"/>
    </source>
</evidence>
<dbReference type="EMBL" id="JADGJD010000017">
    <property type="protein sequence ID" value="KAJ3056889.1"/>
    <property type="molecule type" value="Genomic_DNA"/>
</dbReference>
<evidence type="ECO:0000256" key="3">
    <source>
        <dbReference type="ARBA" id="ARBA00022964"/>
    </source>
</evidence>
<dbReference type="SUPFAM" id="SSF51197">
    <property type="entry name" value="Clavaminate synthase-like"/>
    <property type="match status" value="1"/>
</dbReference>